<name>A0A914P382_MELIC</name>
<protein>
    <submittedName>
        <fullName evidence="2">Uncharacterized protein</fullName>
    </submittedName>
</protein>
<organism evidence="1 2">
    <name type="scientific">Meloidogyne incognita</name>
    <name type="common">Southern root-knot nematode worm</name>
    <name type="synonym">Oxyuris incognita</name>
    <dbReference type="NCBI Taxonomy" id="6306"/>
    <lineage>
        <taxon>Eukaryota</taxon>
        <taxon>Metazoa</taxon>
        <taxon>Ecdysozoa</taxon>
        <taxon>Nematoda</taxon>
        <taxon>Chromadorea</taxon>
        <taxon>Rhabditida</taxon>
        <taxon>Tylenchina</taxon>
        <taxon>Tylenchomorpha</taxon>
        <taxon>Tylenchoidea</taxon>
        <taxon>Meloidogynidae</taxon>
        <taxon>Meloidogyninae</taxon>
        <taxon>Meloidogyne</taxon>
        <taxon>Meloidogyne incognita group</taxon>
    </lineage>
</organism>
<sequence length="78" mass="8611">MNNFHNTYSHALFEIIKSDKIGITTFAPRTFAPRLLRRDLCAGRLLRRDLCAATYAPGDFCAATYAPGDLCAATFAPQ</sequence>
<evidence type="ECO:0000313" key="1">
    <source>
        <dbReference type="Proteomes" id="UP000887563"/>
    </source>
</evidence>
<proteinExistence type="predicted"/>
<dbReference type="Proteomes" id="UP000887563">
    <property type="component" value="Unplaced"/>
</dbReference>
<dbReference type="WBParaSite" id="Minc3s11350g44829">
    <property type="protein sequence ID" value="Minc3s11350g44829"/>
    <property type="gene ID" value="Minc3s11350g44829"/>
</dbReference>
<keyword evidence="1" id="KW-1185">Reference proteome</keyword>
<evidence type="ECO:0000313" key="2">
    <source>
        <dbReference type="WBParaSite" id="Minc3s11350g44829"/>
    </source>
</evidence>
<reference evidence="2" key="1">
    <citation type="submission" date="2022-11" db="UniProtKB">
        <authorList>
            <consortium name="WormBaseParasite"/>
        </authorList>
    </citation>
    <scope>IDENTIFICATION</scope>
</reference>
<accession>A0A914P382</accession>
<dbReference type="AlphaFoldDB" id="A0A914P382"/>